<sequence>MSKFLLMLILILGFSAQTYGVTVEGHVAYGGDVEDLELSLSFHDLLNTLKKSSEAMALAPQISRADTKKLIVVFNGRPNGLERYRFKKRVWVDYDMWSQSASLSRLHIVIMSLLDALTFDGPKSEVACKLLGIFLREHSSREANTLGAIYVPACEC</sequence>
<evidence type="ECO:0000256" key="1">
    <source>
        <dbReference type="SAM" id="SignalP"/>
    </source>
</evidence>
<dbReference type="EMBL" id="LUKE01000001">
    <property type="protein sequence ID" value="KYG65812.1"/>
    <property type="molecule type" value="Genomic_DNA"/>
</dbReference>
<keyword evidence="3" id="KW-1185">Reference proteome</keyword>
<feature type="chain" id="PRO_5007573442" evidence="1">
    <location>
        <begin position="21"/>
        <end position="156"/>
    </location>
</feature>
<reference evidence="2 3" key="1">
    <citation type="submission" date="2016-03" db="EMBL/GenBank/DDBJ databases">
        <authorList>
            <person name="Ploux O."/>
        </authorList>
    </citation>
    <scope>NUCLEOTIDE SEQUENCE [LARGE SCALE GENOMIC DNA]</scope>
    <source>
        <strain evidence="2 3">R0</strain>
    </source>
</reference>
<organism evidence="2 3">
    <name type="scientific">Bdellovibrio bacteriovorus</name>
    <dbReference type="NCBI Taxonomy" id="959"/>
    <lineage>
        <taxon>Bacteria</taxon>
        <taxon>Pseudomonadati</taxon>
        <taxon>Bdellovibrionota</taxon>
        <taxon>Bdellovibrionia</taxon>
        <taxon>Bdellovibrionales</taxon>
        <taxon>Pseudobdellovibrionaceae</taxon>
        <taxon>Bdellovibrio</taxon>
    </lineage>
</organism>
<name>A0A150WMX1_BDEBC</name>
<gene>
    <name evidence="2" type="ORF">AZI86_01695</name>
</gene>
<protein>
    <submittedName>
        <fullName evidence="2">Uncharacterized protein</fullName>
    </submittedName>
</protein>
<comment type="caution">
    <text evidence="2">The sequence shown here is derived from an EMBL/GenBank/DDBJ whole genome shotgun (WGS) entry which is preliminary data.</text>
</comment>
<evidence type="ECO:0000313" key="3">
    <source>
        <dbReference type="Proteomes" id="UP000075320"/>
    </source>
</evidence>
<accession>A0A150WMX1</accession>
<dbReference type="AlphaFoldDB" id="A0A150WMX1"/>
<feature type="signal peptide" evidence="1">
    <location>
        <begin position="1"/>
        <end position="20"/>
    </location>
</feature>
<keyword evidence="1" id="KW-0732">Signal</keyword>
<dbReference type="RefSeq" id="WP_061833355.1">
    <property type="nucleotide sequence ID" value="NZ_LUKE01000001.1"/>
</dbReference>
<proteinExistence type="predicted"/>
<evidence type="ECO:0000313" key="2">
    <source>
        <dbReference type="EMBL" id="KYG65812.1"/>
    </source>
</evidence>
<dbReference type="Proteomes" id="UP000075320">
    <property type="component" value="Unassembled WGS sequence"/>
</dbReference>